<keyword evidence="2 4" id="KW-0456">Lyase</keyword>
<dbReference type="GO" id="GO:0071555">
    <property type="term" value="P:cell wall organization"/>
    <property type="evidence" value="ECO:0007669"/>
    <property type="project" value="UniProtKB-KW"/>
</dbReference>
<evidence type="ECO:0000259" key="5">
    <source>
        <dbReference type="SMART" id="SM00925"/>
    </source>
</evidence>
<dbReference type="CDD" id="cd22785">
    <property type="entry name" value="DPBB_MltA-like"/>
    <property type="match status" value="1"/>
</dbReference>
<gene>
    <name evidence="6" type="ORF">XW81_02085</name>
</gene>
<evidence type="ECO:0000256" key="1">
    <source>
        <dbReference type="ARBA" id="ARBA00001420"/>
    </source>
</evidence>
<dbReference type="InterPro" id="IPR026044">
    <property type="entry name" value="MltA"/>
</dbReference>
<dbReference type="PANTHER" id="PTHR30124:SF0">
    <property type="entry name" value="MEMBRANE-BOUND LYTIC MUREIN TRANSGLYCOSYLASE A"/>
    <property type="match status" value="1"/>
</dbReference>
<dbReference type="Proteomes" id="UP000077654">
    <property type="component" value="Chromosome"/>
</dbReference>
<evidence type="ECO:0000256" key="2">
    <source>
        <dbReference type="ARBA" id="ARBA00023239"/>
    </source>
</evidence>
<dbReference type="GO" id="GO:0009253">
    <property type="term" value="P:peptidoglycan catabolic process"/>
    <property type="evidence" value="ECO:0007669"/>
    <property type="project" value="TreeGrafter"/>
</dbReference>
<comment type="catalytic activity">
    <reaction evidence="1 4">
        <text>Exolytic cleavage of the (1-&gt;4)-beta-glycosidic linkage between N-acetylmuramic acid (MurNAc) and N-acetylglucosamine (GlcNAc) residues in peptidoglycan, from either the reducing or the non-reducing ends of the peptidoglycan chains, with concomitant formation of a 1,6-anhydrobond in the MurNAc residue.</text>
        <dbReference type="EC" id="4.2.2.n1"/>
    </reaction>
</comment>
<dbReference type="GO" id="GO:0004553">
    <property type="term" value="F:hydrolase activity, hydrolyzing O-glycosyl compounds"/>
    <property type="evidence" value="ECO:0007669"/>
    <property type="project" value="InterPro"/>
</dbReference>
<proteinExistence type="predicted"/>
<dbReference type="GO" id="GO:0019867">
    <property type="term" value="C:outer membrane"/>
    <property type="evidence" value="ECO:0007669"/>
    <property type="project" value="InterPro"/>
</dbReference>
<organism evidence="6 7">
    <name type="scientific">Buchnera aphidicola subsp. Schlechtendalia chinensis</name>
    <dbReference type="NCBI Taxonomy" id="118110"/>
    <lineage>
        <taxon>Bacteria</taxon>
        <taxon>Pseudomonadati</taxon>
        <taxon>Pseudomonadota</taxon>
        <taxon>Gammaproteobacteria</taxon>
        <taxon>Enterobacterales</taxon>
        <taxon>Erwiniaceae</taxon>
        <taxon>Buchnera</taxon>
    </lineage>
</organism>
<dbReference type="PATRIC" id="fig|118110.3.peg.415"/>
<dbReference type="GO" id="GO:0008933">
    <property type="term" value="F:peptidoglycan lytic transglycosylase activity"/>
    <property type="evidence" value="ECO:0007669"/>
    <property type="project" value="TreeGrafter"/>
</dbReference>
<dbReference type="AlphaFoldDB" id="A0A172WDY5"/>
<dbReference type="Gene3D" id="2.40.40.10">
    <property type="entry name" value="RlpA-like domain"/>
    <property type="match status" value="1"/>
</dbReference>
<keyword evidence="3 4" id="KW-0961">Cell wall biogenesis/degradation</keyword>
<dbReference type="PIRSF" id="PIRSF019422">
    <property type="entry name" value="MltA"/>
    <property type="match status" value="1"/>
</dbReference>
<name>A0A172WDY5_BUCSC</name>
<dbReference type="SUPFAM" id="SSF50685">
    <property type="entry name" value="Barwin-like endoglucanases"/>
    <property type="match status" value="1"/>
</dbReference>
<feature type="domain" description="Lytic transglycosylase MltA" evidence="5">
    <location>
        <begin position="122"/>
        <end position="257"/>
    </location>
</feature>
<dbReference type="NCBIfam" id="NF008366">
    <property type="entry name" value="PRK11162.1"/>
    <property type="match status" value="1"/>
</dbReference>
<dbReference type="InterPro" id="IPR036908">
    <property type="entry name" value="RlpA-like_sf"/>
</dbReference>
<keyword evidence="7" id="KW-1185">Reference proteome</keyword>
<accession>A0A172WDY5</accession>
<sequence length="354" mass="40822">MKNKIIIVLITSILSLCSFKKNNSEKVHKPNVINNTIQKKNLNTAINGKISNLEDVLRQIQKIKKFSPKLYNKNIKLYKSVNKWLKFNRDIKYLKLFGINLFKLKNINNYGNIKITSYYTPIIHAKKKPEKKFQYPIYAMPSFQKKYNRLPNRKNIYNGILKKKYILAYSNSLVDNFIMEIQGSGIVDYGFHKPLTLFKYSGENGWPYKSIGNFLIKNGDIKKEDMSMKSIIKWFSKHTSLEAKHLLEINNSFVFFKQVKNTLVCGSSSVPLIAKTSIATDKNVIKPGNIILAQIPILDEFGKFNNKYENRILISLDVGGSIKGQKIDIYQGIGKHAGIKAGFYNHYGYVWILK</sequence>
<dbReference type="RefSeq" id="WP_075474294.1">
    <property type="nucleotide sequence ID" value="NZ_CP011299.1"/>
</dbReference>
<dbReference type="SMART" id="SM00925">
    <property type="entry name" value="MltA"/>
    <property type="match status" value="1"/>
</dbReference>
<dbReference type="Pfam" id="PF03562">
    <property type="entry name" value="MltA"/>
    <property type="match status" value="1"/>
</dbReference>
<dbReference type="Pfam" id="PF06725">
    <property type="entry name" value="3D"/>
    <property type="match status" value="1"/>
</dbReference>
<dbReference type="GO" id="GO:0009254">
    <property type="term" value="P:peptidoglycan turnover"/>
    <property type="evidence" value="ECO:0007669"/>
    <property type="project" value="UniProtKB-UniRule"/>
</dbReference>
<dbReference type="OrthoDB" id="9783686at2"/>
<dbReference type="EMBL" id="CP011299">
    <property type="protein sequence ID" value="ANF17171.1"/>
    <property type="molecule type" value="Genomic_DNA"/>
</dbReference>
<protein>
    <recommendedName>
        <fullName evidence="4">Membrane-bound lytic murein transglycosylase A</fullName>
        <ecNumber evidence="4">4.2.2.n1</ecNumber>
    </recommendedName>
    <alternativeName>
        <fullName evidence="4">Murein hydrolase A</fullName>
    </alternativeName>
</protein>
<dbReference type="Gene3D" id="2.40.240.50">
    <property type="entry name" value="Barwin-like endoglucanases"/>
    <property type="match status" value="1"/>
</dbReference>
<dbReference type="STRING" id="118110.XW81_02085"/>
<dbReference type="InterPro" id="IPR010611">
    <property type="entry name" value="3D_dom"/>
</dbReference>
<reference evidence="6 7" key="1">
    <citation type="submission" date="2015-04" db="EMBL/GenBank/DDBJ databases">
        <title>Buchnera aphidicola assembly.</title>
        <authorList>
            <person name="Zhang Y."/>
        </authorList>
    </citation>
    <scope>NUCLEOTIDE SEQUENCE [LARGE SCALE GENOMIC DNA]</scope>
    <source>
        <strain evidence="6 7">SC</strain>
    </source>
</reference>
<dbReference type="EC" id="4.2.2.n1" evidence="4"/>
<evidence type="ECO:0000313" key="7">
    <source>
        <dbReference type="Proteomes" id="UP000077654"/>
    </source>
</evidence>
<evidence type="ECO:0000313" key="6">
    <source>
        <dbReference type="EMBL" id="ANF17171.1"/>
    </source>
</evidence>
<dbReference type="InterPro" id="IPR005300">
    <property type="entry name" value="MltA_B"/>
</dbReference>
<evidence type="ECO:0000256" key="4">
    <source>
        <dbReference type="PIRNR" id="PIRNR019422"/>
    </source>
</evidence>
<evidence type="ECO:0000256" key="3">
    <source>
        <dbReference type="ARBA" id="ARBA00023316"/>
    </source>
</evidence>
<comment type="function">
    <text evidence="4">Murein-degrading enzyme. May play a role in recycling of muropeptides during cell elongation and/or cell division.</text>
</comment>
<dbReference type="PANTHER" id="PTHR30124">
    <property type="entry name" value="MEMBRANE-BOUND LYTIC MUREIN TRANSGLYCOSYLASE A"/>
    <property type="match status" value="1"/>
</dbReference>